<dbReference type="InterPro" id="IPR033121">
    <property type="entry name" value="PEPTIDASE_A1"/>
</dbReference>
<proteinExistence type="predicted"/>
<dbReference type="EMBL" id="JABFUD020000001">
    <property type="protein sequence ID" value="KAI5084777.1"/>
    <property type="molecule type" value="Genomic_DNA"/>
</dbReference>
<reference evidence="2" key="1">
    <citation type="submission" date="2021-01" db="EMBL/GenBank/DDBJ databases">
        <title>Adiantum capillus-veneris genome.</title>
        <authorList>
            <person name="Fang Y."/>
            <person name="Liao Q."/>
        </authorList>
    </citation>
    <scope>NUCLEOTIDE SEQUENCE</scope>
    <source>
        <strain evidence="2">H3</strain>
        <tissue evidence="2">Leaf</tissue>
    </source>
</reference>
<dbReference type="Proteomes" id="UP000886520">
    <property type="component" value="Chromosome 1"/>
</dbReference>
<evidence type="ECO:0000259" key="1">
    <source>
        <dbReference type="PROSITE" id="PS51767"/>
    </source>
</evidence>
<comment type="caution">
    <text evidence="2">The sequence shown here is derived from an EMBL/GenBank/DDBJ whole genome shotgun (WGS) entry which is preliminary data.</text>
</comment>
<evidence type="ECO:0000313" key="2">
    <source>
        <dbReference type="EMBL" id="KAI5084777.1"/>
    </source>
</evidence>
<name>A0A9D4VG37_ADICA</name>
<organism evidence="2 3">
    <name type="scientific">Adiantum capillus-veneris</name>
    <name type="common">Maidenhair fern</name>
    <dbReference type="NCBI Taxonomy" id="13818"/>
    <lineage>
        <taxon>Eukaryota</taxon>
        <taxon>Viridiplantae</taxon>
        <taxon>Streptophyta</taxon>
        <taxon>Embryophyta</taxon>
        <taxon>Tracheophyta</taxon>
        <taxon>Polypodiopsida</taxon>
        <taxon>Polypodiidae</taxon>
        <taxon>Polypodiales</taxon>
        <taxon>Pteridineae</taxon>
        <taxon>Pteridaceae</taxon>
        <taxon>Vittarioideae</taxon>
        <taxon>Adiantum</taxon>
    </lineage>
</organism>
<dbReference type="PROSITE" id="PS51767">
    <property type="entry name" value="PEPTIDASE_A1"/>
    <property type="match status" value="1"/>
</dbReference>
<protein>
    <recommendedName>
        <fullName evidence="1">Peptidase A1 domain-containing protein</fullName>
    </recommendedName>
</protein>
<feature type="non-terminal residue" evidence="2">
    <location>
        <position position="104"/>
    </location>
</feature>
<dbReference type="InterPro" id="IPR021109">
    <property type="entry name" value="Peptidase_aspartic_dom_sf"/>
</dbReference>
<keyword evidence="3" id="KW-1185">Reference proteome</keyword>
<feature type="non-terminal residue" evidence="2">
    <location>
        <position position="1"/>
    </location>
</feature>
<gene>
    <name evidence="2" type="ORF">GOP47_0000946</name>
</gene>
<feature type="domain" description="Peptidase A1" evidence="1">
    <location>
        <begin position="81"/>
        <end position="104"/>
    </location>
</feature>
<accession>A0A9D4VG37</accession>
<evidence type="ECO:0000313" key="3">
    <source>
        <dbReference type="Proteomes" id="UP000886520"/>
    </source>
</evidence>
<dbReference type="AlphaFoldDB" id="A0A9D4VG37"/>
<sequence length="104" mass="11150">CVISNGAMGAEDVQEKRPAFLKLGLKRAREMNADADAVQQGVRRAMEFINYAAEDEDDGPADEHVYHDDKRLGVFTSSSSFVTTLALGTPPATFTAVVDTGSSL</sequence>
<dbReference type="SUPFAM" id="SSF50630">
    <property type="entry name" value="Acid proteases"/>
    <property type="match status" value="1"/>
</dbReference>